<dbReference type="InterPro" id="IPR009060">
    <property type="entry name" value="UBA-like_sf"/>
</dbReference>
<dbReference type="NCBIfam" id="TIGR00116">
    <property type="entry name" value="tsf"/>
    <property type="match status" value="2"/>
</dbReference>
<evidence type="ECO:0000313" key="5">
    <source>
        <dbReference type="EMBL" id="SVA41485.1"/>
    </source>
</evidence>
<evidence type="ECO:0000256" key="2">
    <source>
        <dbReference type="ARBA" id="ARBA00022768"/>
    </source>
</evidence>
<dbReference type="SUPFAM" id="SSF54713">
    <property type="entry name" value="Elongation factor Ts (EF-Ts), dimerisation domain"/>
    <property type="match status" value="1"/>
</dbReference>
<dbReference type="Pfam" id="PF00889">
    <property type="entry name" value="EF_TS"/>
    <property type="match status" value="1"/>
</dbReference>
<keyword evidence="2" id="KW-0251">Elongation factor</keyword>
<accession>A0A381VMC4</accession>
<protein>
    <recommendedName>
        <fullName evidence="4">Translation elongation factor EFTs/EF1B dimerisation domain-containing protein</fullName>
    </recommendedName>
</protein>
<evidence type="ECO:0000256" key="3">
    <source>
        <dbReference type="ARBA" id="ARBA00022917"/>
    </source>
</evidence>
<dbReference type="PANTHER" id="PTHR11741:SF0">
    <property type="entry name" value="ELONGATION FACTOR TS, MITOCHONDRIAL"/>
    <property type="match status" value="1"/>
</dbReference>
<name>A0A381VMC4_9ZZZZ</name>
<reference evidence="5" key="1">
    <citation type="submission" date="2018-05" db="EMBL/GenBank/DDBJ databases">
        <authorList>
            <person name="Lanie J.A."/>
            <person name="Ng W.-L."/>
            <person name="Kazmierczak K.M."/>
            <person name="Andrzejewski T.M."/>
            <person name="Davidsen T.M."/>
            <person name="Wayne K.J."/>
            <person name="Tettelin H."/>
            <person name="Glass J.I."/>
            <person name="Rusch D."/>
            <person name="Podicherti R."/>
            <person name="Tsui H.-C.T."/>
            <person name="Winkler M.E."/>
        </authorList>
    </citation>
    <scope>NUCLEOTIDE SEQUENCE</scope>
</reference>
<dbReference type="SUPFAM" id="SSF46934">
    <property type="entry name" value="UBA-like"/>
    <property type="match status" value="1"/>
</dbReference>
<gene>
    <name evidence="5" type="ORF">METZ01_LOCUS94339</name>
</gene>
<dbReference type="CDD" id="cd14275">
    <property type="entry name" value="UBA_EF-Ts"/>
    <property type="match status" value="1"/>
</dbReference>
<dbReference type="InterPro" id="IPR018101">
    <property type="entry name" value="Transl_elong_Ts_CS"/>
</dbReference>
<organism evidence="5">
    <name type="scientific">marine metagenome</name>
    <dbReference type="NCBI Taxonomy" id="408172"/>
    <lineage>
        <taxon>unclassified sequences</taxon>
        <taxon>metagenomes</taxon>
        <taxon>ecological metagenomes</taxon>
    </lineage>
</organism>
<dbReference type="InterPro" id="IPR036402">
    <property type="entry name" value="EF-Ts_dimer_sf"/>
</dbReference>
<evidence type="ECO:0000256" key="1">
    <source>
        <dbReference type="ARBA" id="ARBA00005532"/>
    </source>
</evidence>
<dbReference type="Gene3D" id="3.30.479.20">
    <property type="entry name" value="Elongation factor Ts, dimerisation domain"/>
    <property type="match status" value="1"/>
</dbReference>
<keyword evidence="3" id="KW-0648">Protein biosynthesis</keyword>
<proteinExistence type="inferred from homology"/>
<dbReference type="FunFam" id="1.10.8.10:FF:000001">
    <property type="entry name" value="Elongation factor Ts"/>
    <property type="match status" value="1"/>
</dbReference>
<dbReference type="InterPro" id="IPR001816">
    <property type="entry name" value="Transl_elong_EFTs/EF1B"/>
</dbReference>
<dbReference type="GO" id="GO:0005737">
    <property type="term" value="C:cytoplasm"/>
    <property type="evidence" value="ECO:0007669"/>
    <property type="project" value="UniProtKB-ARBA"/>
</dbReference>
<dbReference type="InterPro" id="IPR014039">
    <property type="entry name" value="Transl_elong_EFTs/EF1B_dimer"/>
</dbReference>
<comment type="similarity">
    <text evidence="1">Belongs to the EF-Ts family.</text>
</comment>
<dbReference type="FunFam" id="1.10.286.20:FF:000001">
    <property type="entry name" value="Elongation factor Ts"/>
    <property type="match status" value="1"/>
</dbReference>
<dbReference type="HAMAP" id="MF_00050">
    <property type="entry name" value="EF_Ts"/>
    <property type="match status" value="1"/>
</dbReference>
<evidence type="ECO:0000259" key="4">
    <source>
        <dbReference type="Pfam" id="PF00889"/>
    </source>
</evidence>
<dbReference type="Gene3D" id="1.10.286.20">
    <property type="match status" value="1"/>
</dbReference>
<sequence>MEITAEMVKNLRQQSGAGIMECKNALKETSGDIEEAVTFLRKKGLAKADKKADRKTSEGTVSSYIHPGSKVGVMAQVLCETDFVANTPDFQQLSKDICMHIAASKPRFVSRDEVTEDVLEKEKEIYAAQARDSGKPEKIIDKIVVGKMDKFYEENCLLEQKFIKDSDCTIQELIKQNIATLGENILVENFCRFEIGN</sequence>
<dbReference type="Gene3D" id="1.10.8.10">
    <property type="entry name" value="DNA helicase RuvA subunit, C-terminal domain"/>
    <property type="match status" value="1"/>
</dbReference>
<dbReference type="GO" id="GO:0003746">
    <property type="term" value="F:translation elongation factor activity"/>
    <property type="evidence" value="ECO:0007669"/>
    <property type="project" value="UniProtKB-KW"/>
</dbReference>
<dbReference type="AlphaFoldDB" id="A0A381VMC4"/>
<dbReference type="EMBL" id="UINC01009245">
    <property type="protein sequence ID" value="SVA41485.1"/>
    <property type="molecule type" value="Genomic_DNA"/>
</dbReference>
<dbReference type="PANTHER" id="PTHR11741">
    <property type="entry name" value="ELONGATION FACTOR TS"/>
    <property type="match status" value="1"/>
</dbReference>
<dbReference type="PROSITE" id="PS01126">
    <property type="entry name" value="EF_TS_1"/>
    <property type="match status" value="1"/>
</dbReference>
<feature type="domain" description="Translation elongation factor EFTs/EF1B dimerisation" evidence="4">
    <location>
        <begin position="8"/>
        <end position="196"/>
    </location>
</feature>